<dbReference type="GO" id="GO:0050185">
    <property type="term" value="F:phosphatidylinositol deacylase activity"/>
    <property type="evidence" value="ECO:0007669"/>
    <property type="project" value="TreeGrafter"/>
</dbReference>
<keyword evidence="3 10" id="KW-0813">Transport</keyword>
<dbReference type="PANTHER" id="PTHR15495">
    <property type="entry name" value="NEGATIVE REGULATOR OF VESICLE FORMATION-RELATED"/>
    <property type="match status" value="1"/>
</dbReference>
<evidence type="ECO:0000256" key="2">
    <source>
        <dbReference type="ARBA" id="ARBA00006931"/>
    </source>
</evidence>
<dbReference type="InterPro" id="IPR012908">
    <property type="entry name" value="PGAP1-ab_dom-like"/>
</dbReference>
<dbReference type="GO" id="GO:0005789">
    <property type="term" value="C:endoplasmic reticulum membrane"/>
    <property type="evidence" value="ECO:0007669"/>
    <property type="project" value="UniProtKB-SubCell"/>
</dbReference>
<keyword evidence="16" id="KW-1185">Reference proteome</keyword>
<keyword evidence="9 10" id="KW-0472">Membrane</keyword>
<organism evidence="15 16">
    <name type="scientific">Marasmius oreades</name>
    <name type="common">fairy-ring Marasmius</name>
    <dbReference type="NCBI Taxonomy" id="181124"/>
    <lineage>
        <taxon>Eukaryota</taxon>
        <taxon>Fungi</taxon>
        <taxon>Dikarya</taxon>
        <taxon>Basidiomycota</taxon>
        <taxon>Agaricomycotina</taxon>
        <taxon>Agaricomycetes</taxon>
        <taxon>Agaricomycetidae</taxon>
        <taxon>Agaricales</taxon>
        <taxon>Marasmiineae</taxon>
        <taxon>Marasmiaceae</taxon>
        <taxon>Marasmius</taxon>
    </lineage>
</organism>
<dbReference type="GO" id="GO:0015031">
    <property type="term" value="P:protein transport"/>
    <property type="evidence" value="ECO:0007669"/>
    <property type="project" value="UniProtKB-KW"/>
</dbReference>
<keyword evidence="6 10" id="KW-0256">Endoplasmic reticulum</keyword>
<name>A0A9P8ABA7_9AGAR</name>
<feature type="transmembrane region" description="Helical" evidence="10">
    <location>
        <begin position="857"/>
        <end position="877"/>
    </location>
</feature>
<evidence type="ECO:0000313" key="15">
    <source>
        <dbReference type="EMBL" id="KAG7096491.1"/>
    </source>
</evidence>
<evidence type="ECO:0000256" key="8">
    <source>
        <dbReference type="ARBA" id="ARBA00022989"/>
    </source>
</evidence>
<feature type="region of interest" description="Disordered" evidence="11">
    <location>
        <begin position="782"/>
        <end position="803"/>
    </location>
</feature>
<dbReference type="GO" id="GO:0006888">
    <property type="term" value="P:endoplasmic reticulum to Golgi vesicle-mediated transport"/>
    <property type="evidence" value="ECO:0007669"/>
    <property type="project" value="TreeGrafter"/>
</dbReference>
<feature type="transmembrane region" description="Helical" evidence="10">
    <location>
        <begin position="730"/>
        <end position="750"/>
    </location>
</feature>
<comment type="caution">
    <text evidence="15">The sequence shown here is derived from an EMBL/GenBank/DDBJ whole genome shotgun (WGS) entry which is preliminary data.</text>
</comment>
<dbReference type="GO" id="GO:0006505">
    <property type="term" value="P:GPI anchor metabolic process"/>
    <property type="evidence" value="ECO:0007669"/>
    <property type="project" value="TreeGrafter"/>
</dbReference>
<evidence type="ECO:0000256" key="5">
    <source>
        <dbReference type="ARBA" id="ARBA00022801"/>
    </source>
</evidence>
<evidence type="ECO:0000259" key="14">
    <source>
        <dbReference type="Pfam" id="PF25140"/>
    </source>
</evidence>
<comment type="function">
    <text evidence="10">Involved in inositol deacylation of GPI-anchored proteins which plays important roles in the quality control and ER-associated degradation of GPI-anchored proteins.</text>
</comment>
<keyword evidence="7 10" id="KW-0653">Protein transport</keyword>
<dbReference type="InterPro" id="IPR039529">
    <property type="entry name" value="PGAP1/BST1"/>
</dbReference>
<feature type="transmembrane region" description="Helical" evidence="10">
    <location>
        <begin position="823"/>
        <end position="845"/>
    </location>
</feature>
<proteinExistence type="inferred from homology"/>
<dbReference type="InterPro" id="IPR056824">
    <property type="entry name" value="PGAP1_TMD"/>
</dbReference>
<feature type="domain" description="GPI inositol-deacylase transmembrane" evidence="14">
    <location>
        <begin position="667"/>
        <end position="929"/>
    </location>
</feature>
<evidence type="ECO:0000256" key="11">
    <source>
        <dbReference type="SAM" id="MobiDB-lite"/>
    </source>
</evidence>
<keyword evidence="4 10" id="KW-0812">Transmembrane</keyword>
<gene>
    <name evidence="15" type="ORF">E1B28_003921</name>
</gene>
<feature type="transmembrane region" description="Helical" evidence="10">
    <location>
        <begin position="680"/>
        <end position="709"/>
    </location>
</feature>
<dbReference type="Pfam" id="PF25140">
    <property type="entry name" value="PGAP1_TMD"/>
    <property type="match status" value="1"/>
</dbReference>
<dbReference type="EMBL" id="CM032182">
    <property type="protein sequence ID" value="KAG7096491.1"/>
    <property type="molecule type" value="Genomic_DNA"/>
</dbReference>
<dbReference type="RefSeq" id="XP_043012961.1">
    <property type="nucleotide sequence ID" value="XM_043148364.1"/>
</dbReference>
<dbReference type="OrthoDB" id="348976at2759"/>
<comment type="similarity">
    <text evidence="2 10">Belongs to the GPI inositol-deacylase family.</text>
</comment>
<evidence type="ECO:0000256" key="1">
    <source>
        <dbReference type="ARBA" id="ARBA00004477"/>
    </source>
</evidence>
<feature type="signal peptide" evidence="12">
    <location>
        <begin position="1"/>
        <end position="29"/>
    </location>
</feature>
<comment type="subcellular location">
    <subcellularLocation>
        <location evidence="1">Endoplasmic reticulum membrane</location>
        <topology evidence="1">Multi-pass membrane protein</topology>
    </subcellularLocation>
</comment>
<evidence type="ECO:0000313" key="16">
    <source>
        <dbReference type="Proteomes" id="UP001049176"/>
    </source>
</evidence>
<feature type="transmembrane region" description="Helical" evidence="10">
    <location>
        <begin position="889"/>
        <end position="907"/>
    </location>
</feature>
<evidence type="ECO:0000256" key="6">
    <source>
        <dbReference type="ARBA" id="ARBA00022824"/>
    </source>
</evidence>
<keyword evidence="8 10" id="KW-1133">Transmembrane helix</keyword>
<dbReference type="Gene3D" id="3.40.50.1820">
    <property type="entry name" value="alpha/beta hydrolase"/>
    <property type="match status" value="1"/>
</dbReference>
<feature type="transmembrane region" description="Helical" evidence="10">
    <location>
        <begin position="607"/>
        <end position="629"/>
    </location>
</feature>
<evidence type="ECO:0000256" key="9">
    <source>
        <dbReference type="ARBA" id="ARBA00023136"/>
    </source>
</evidence>
<dbReference type="KEGG" id="more:E1B28_003921"/>
<dbReference type="AlphaFoldDB" id="A0A9P8ABA7"/>
<evidence type="ECO:0000256" key="12">
    <source>
        <dbReference type="SAM" id="SignalP"/>
    </source>
</evidence>
<dbReference type="PANTHER" id="PTHR15495:SF7">
    <property type="entry name" value="GPI INOSITOL-DEACYLASE"/>
    <property type="match status" value="1"/>
</dbReference>
<sequence length="937" mass="103542">MSRVVASLALCSLAGILFCLLASLRVVEDLSPQGCRMSWMSPSYILQSNFNSSWTPLARRYSLYLYREVGWESNEIHKGIPVLFIPGNAGSSRQVRSIASSAARQYFYQPYTPSSELVSRGIEPLDVFAVEFNEDLSAFHGPTLEAQTQYTSDAIRYILSLYPKNTQIIIMGHSMGGIVATSLLPSEDISAIITMSTPHTLPPARFDQRIDAIYKRNQHILASDQTPILSLCGGATDMMVPSESCILPLPNTDTANPFRRTIFSSALEGAWTGVGHREMVWCHQVRWRIARAALELSSATSLAEKASMLDVWLRDGHILPQPASTISQVIEGIEESLSPRQLLTLKVPRGPRRYLLPVTASHPRFVLFVSQGSIPPVSPQNPNSLEVSVRLCSKVQGIPDCHSLIPITHKLIPNPVPGHSFPVPDEGTDESEGVVLFEAEISPSSEGLWVAVDINKADGDGWVVGGFISNESVVNTISIFGLILGKVAVKLSEFQTLRTTVKFPNLIENALIVYRVTPVQGSSSSDTLLHPLLAHTSHPSETHYFPLAPLPPRRILLHTHSAAPYIHTHTISGLEIVIYSSDVSGSLRGFELGIDWMGTFGRWSSRYLTTLPCWVIGVVSLIVFEAWSVGDHGAAIPTVYQSLRGFGRRTYPKLLIASFLASILPLPADYYLGNSGVLVLAPIAPVLLTIATGLVSISWVLLNVIMWPVGKVGRLFSRGQRQEVTSARRSALISMCILSVLIFLFIPWQVAYLSCWMIHLYTCASVSPMDDIDEPIPLLTQNEDEDENDNESEDEGDAVQQRRSRLGQLRVTRDNNNYNSHTLLFMTWLLPLAAPVLVVWVRTLVTAGLTTPFDGDHFFVNVVPFLVMVDFASWNSSSPMYQKSSLEKYLSIGWAFLLVAGVAFFIGPRWAYHVFDVARIVVGVLVVIRIGPRYWGR</sequence>
<feature type="compositionally biased region" description="Acidic residues" evidence="11">
    <location>
        <begin position="782"/>
        <end position="797"/>
    </location>
</feature>
<dbReference type="Pfam" id="PF07819">
    <property type="entry name" value="PGAP1"/>
    <property type="match status" value="1"/>
</dbReference>
<feature type="domain" description="GPI inositol-deacylase PGAP1-like alpha/beta" evidence="13">
    <location>
        <begin position="78"/>
        <end position="295"/>
    </location>
</feature>
<dbReference type="Proteomes" id="UP001049176">
    <property type="component" value="Chromosome 2"/>
</dbReference>
<protein>
    <recommendedName>
        <fullName evidence="10">GPI inositol-deacylase</fullName>
        <ecNumber evidence="10">3.1.-.-</ecNumber>
    </recommendedName>
</protein>
<feature type="chain" id="PRO_5040162551" description="GPI inositol-deacylase" evidence="12">
    <location>
        <begin position="30"/>
        <end position="937"/>
    </location>
</feature>
<dbReference type="InterPro" id="IPR029058">
    <property type="entry name" value="AB_hydrolase_fold"/>
</dbReference>
<dbReference type="SUPFAM" id="SSF53474">
    <property type="entry name" value="alpha/beta-Hydrolases"/>
    <property type="match status" value="1"/>
</dbReference>
<keyword evidence="12" id="KW-0732">Signal</keyword>
<evidence type="ECO:0000256" key="7">
    <source>
        <dbReference type="ARBA" id="ARBA00022927"/>
    </source>
</evidence>
<accession>A0A9P8ABA7</accession>
<reference evidence="15" key="1">
    <citation type="journal article" date="2021" name="Genome Biol. Evol.">
        <title>The assembled and annotated genome of the fairy-ring fungus Marasmius oreades.</title>
        <authorList>
            <person name="Hiltunen M."/>
            <person name="Ament-Velasquez S.L."/>
            <person name="Johannesson H."/>
        </authorList>
    </citation>
    <scope>NUCLEOTIDE SEQUENCE</scope>
    <source>
        <strain evidence="15">03SP1</strain>
    </source>
</reference>
<evidence type="ECO:0000256" key="3">
    <source>
        <dbReference type="ARBA" id="ARBA00022448"/>
    </source>
</evidence>
<dbReference type="GeneID" id="66072997"/>
<evidence type="ECO:0000259" key="13">
    <source>
        <dbReference type="Pfam" id="PF07819"/>
    </source>
</evidence>
<evidence type="ECO:0000256" key="10">
    <source>
        <dbReference type="RuleBase" id="RU365011"/>
    </source>
</evidence>
<feature type="transmembrane region" description="Helical" evidence="10">
    <location>
        <begin position="650"/>
        <end position="668"/>
    </location>
</feature>
<keyword evidence="5 10" id="KW-0378">Hydrolase</keyword>
<dbReference type="EC" id="3.1.-.-" evidence="10"/>
<evidence type="ECO:0000256" key="4">
    <source>
        <dbReference type="ARBA" id="ARBA00022692"/>
    </source>
</evidence>